<dbReference type="InterPro" id="IPR042099">
    <property type="entry name" value="ANL_N_sf"/>
</dbReference>
<feature type="domain" description="AMP-binding enzyme C-terminal" evidence="5">
    <location>
        <begin position="477"/>
        <end position="552"/>
    </location>
</feature>
<dbReference type="Pfam" id="PF13193">
    <property type="entry name" value="AMP-binding_C"/>
    <property type="match status" value="1"/>
</dbReference>
<dbReference type="GO" id="GO:0031956">
    <property type="term" value="F:medium-chain fatty acid-CoA ligase activity"/>
    <property type="evidence" value="ECO:0007669"/>
    <property type="project" value="TreeGrafter"/>
</dbReference>
<dbReference type="InterPro" id="IPR025110">
    <property type="entry name" value="AMP-bd_C"/>
</dbReference>
<proteinExistence type="inferred from homology"/>
<evidence type="ECO:0000256" key="1">
    <source>
        <dbReference type="ARBA" id="ARBA00006432"/>
    </source>
</evidence>
<sequence>MLRRSGGASGDAAGNASGSYSPRSVGTYDDVFSDGADAGRSGAAFAATIPAVIERAVALYGSSEGVVDGDVRLTFAQLADRVDEAAQGFIAAGIQPGDRVCVWAPNGLRWMLAALGAYRAGASLVPLNTRFKGPEAAYVLRTAGVRMLFTVTDFLDTNYPALLAGADAVDCLDKVVVISGDVPAGCVSWDDFITAGASVPRAEVIARSAAVLPDDVSDIMFTSGTTGRPKGAMLRHGATVKAFDAWATVVGLRHGDRYLIVNPFFHAFGLKSGIVASLIKGATIVPHAVFDVPQVMRRVVDERITMLPGPPSIYQTILDHPQLDSFDLSSLRLAVTGAATVPVELIRRMREDLKFETVVTGYGLTETTGIVTMCRHDDPIETIANTAGRAIPDVEVRLVDATGADVSTGEPGEIWVRGYNVMVGYFGDPAATTETINGEGWLATGDVAVQDAQGNVRITDRKKDMFIMGGFNAYPAEIENALMGYPGVSQVAVVGVPDRRMGEVGMAFIIPKSGATIVTDDVIAWCRANMANYKVPRYVQLVDVLPMNASGKVLKFELRARGAELAN</sequence>
<dbReference type="InterPro" id="IPR020845">
    <property type="entry name" value="AMP-binding_CS"/>
</dbReference>
<evidence type="ECO:0000259" key="4">
    <source>
        <dbReference type="Pfam" id="PF00501"/>
    </source>
</evidence>
<comment type="similarity">
    <text evidence="1">Belongs to the ATP-dependent AMP-binding enzyme family.</text>
</comment>
<evidence type="ECO:0000256" key="3">
    <source>
        <dbReference type="SAM" id="MobiDB-lite"/>
    </source>
</evidence>
<dbReference type="InterPro" id="IPR045851">
    <property type="entry name" value="AMP-bd_C_sf"/>
</dbReference>
<feature type="region of interest" description="Disordered" evidence="3">
    <location>
        <begin position="1"/>
        <end position="21"/>
    </location>
</feature>
<keyword evidence="2" id="KW-0436">Ligase</keyword>
<feature type="compositionally biased region" description="Low complexity" evidence="3">
    <location>
        <begin position="10"/>
        <end position="21"/>
    </location>
</feature>
<dbReference type="FunFam" id="3.30.300.30:FF:000008">
    <property type="entry name" value="2,3-dihydroxybenzoate-AMP ligase"/>
    <property type="match status" value="1"/>
</dbReference>
<dbReference type="Pfam" id="PF00501">
    <property type="entry name" value="AMP-binding"/>
    <property type="match status" value="1"/>
</dbReference>
<dbReference type="PROSITE" id="PS00455">
    <property type="entry name" value="AMP_BINDING"/>
    <property type="match status" value="1"/>
</dbReference>
<evidence type="ECO:0000313" key="6">
    <source>
        <dbReference type="EMBL" id="CAB4884866.1"/>
    </source>
</evidence>
<name>A0A6J7EP49_9ZZZZ</name>
<organism evidence="6">
    <name type="scientific">freshwater metagenome</name>
    <dbReference type="NCBI Taxonomy" id="449393"/>
    <lineage>
        <taxon>unclassified sequences</taxon>
        <taxon>metagenomes</taxon>
        <taxon>ecological metagenomes</taxon>
    </lineage>
</organism>
<evidence type="ECO:0000256" key="2">
    <source>
        <dbReference type="ARBA" id="ARBA00022598"/>
    </source>
</evidence>
<protein>
    <submittedName>
        <fullName evidence="6">Unannotated protein</fullName>
    </submittedName>
</protein>
<accession>A0A6J7EP49</accession>
<dbReference type="AlphaFoldDB" id="A0A6J7EP49"/>
<evidence type="ECO:0000259" key="5">
    <source>
        <dbReference type="Pfam" id="PF13193"/>
    </source>
</evidence>
<feature type="domain" description="AMP-dependent synthetase/ligase" evidence="4">
    <location>
        <begin position="54"/>
        <end position="426"/>
    </location>
</feature>
<dbReference type="Gene3D" id="3.40.50.12780">
    <property type="entry name" value="N-terminal domain of ligase-like"/>
    <property type="match status" value="1"/>
</dbReference>
<dbReference type="EMBL" id="CAFBLP010000053">
    <property type="protein sequence ID" value="CAB4884866.1"/>
    <property type="molecule type" value="Genomic_DNA"/>
</dbReference>
<dbReference type="SUPFAM" id="SSF56801">
    <property type="entry name" value="Acetyl-CoA synthetase-like"/>
    <property type="match status" value="1"/>
</dbReference>
<reference evidence="6" key="1">
    <citation type="submission" date="2020-05" db="EMBL/GenBank/DDBJ databases">
        <authorList>
            <person name="Chiriac C."/>
            <person name="Salcher M."/>
            <person name="Ghai R."/>
            <person name="Kavagutti S V."/>
        </authorList>
    </citation>
    <scope>NUCLEOTIDE SEQUENCE</scope>
</reference>
<dbReference type="GO" id="GO:0006631">
    <property type="term" value="P:fatty acid metabolic process"/>
    <property type="evidence" value="ECO:0007669"/>
    <property type="project" value="TreeGrafter"/>
</dbReference>
<dbReference type="PANTHER" id="PTHR43201">
    <property type="entry name" value="ACYL-COA SYNTHETASE"/>
    <property type="match status" value="1"/>
</dbReference>
<gene>
    <name evidence="6" type="ORF">UFOPK3376_01994</name>
</gene>
<dbReference type="Gene3D" id="3.30.300.30">
    <property type="match status" value="1"/>
</dbReference>
<dbReference type="NCBIfam" id="NF005801">
    <property type="entry name" value="PRK07656.1"/>
    <property type="match status" value="1"/>
</dbReference>
<dbReference type="InterPro" id="IPR000873">
    <property type="entry name" value="AMP-dep_synth/lig_dom"/>
</dbReference>
<dbReference type="PANTHER" id="PTHR43201:SF5">
    <property type="entry name" value="MEDIUM-CHAIN ACYL-COA LIGASE ACSF2, MITOCHONDRIAL"/>
    <property type="match status" value="1"/>
</dbReference>